<dbReference type="Proteomes" id="UP000249782">
    <property type="component" value="Unassembled WGS sequence"/>
</dbReference>
<evidence type="ECO:0000313" key="3">
    <source>
        <dbReference type="Proteomes" id="UP000249782"/>
    </source>
</evidence>
<gene>
    <name evidence="2" type="ORF">DPC56_04020</name>
</gene>
<organism evidence="2 3">
    <name type="scientific">Methanothermobacter tenebrarum</name>
    <dbReference type="NCBI Taxonomy" id="680118"/>
    <lineage>
        <taxon>Archaea</taxon>
        <taxon>Methanobacteriati</taxon>
        <taxon>Methanobacteriota</taxon>
        <taxon>Methanomada group</taxon>
        <taxon>Methanobacteria</taxon>
        <taxon>Methanobacteriales</taxon>
        <taxon>Methanobacteriaceae</taxon>
        <taxon>Methanothermobacter</taxon>
    </lineage>
</organism>
<accession>A0A328PA42</accession>
<feature type="transmembrane region" description="Helical" evidence="1">
    <location>
        <begin position="54"/>
        <end position="73"/>
    </location>
</feature>
<comment type="caution">
    <text evidence="2">The sequence shown here is derived from an EMBL/GenBank/DDBJ whole genome shotgun (WGS) entry which is preliminary data.</text>
</comment>
<dbReference type="AlphaFoldDB" id="A0A328PA42"/>
<evidence type="ECO:0000313" key="2">
    <source>
        <dbReference type="EMBL" id="RAO79099.1"/>
    </source>
</evidence>
<keyword evidence="1" id="KW-0812">Transmembrane</keyword>
<feature type="transmembrane region" description="Helical" evidence="1">
    <location>
        <begin position="30"/>
        <end position="48"/>
    </location>
</feature>
<reference evidence="2 3" key="1">
    <citation type="submission" date="2018-06" db="EMBL/GenBank/DDBJ databases">
        <title>Draft genome sequence of hyperthermophilic methanogen Methanothermobacter tenebrarum sp. MCM-B 1447.</title>
        <authorList>
            <person name="Pore S.D."/>
            <person name="Dagar S."/>
            <person name="Dhakephalkar P.K."/>
        </authorList>
    </citation>
    <scope>NUCLEOTIDE SEQUENCE [LARGE SCALE GENOMIC DNA]</scope>
    <source>
        <strain evidence="2 3">MCM B 1447</strain>
    </source>
</reference>
<dbReference type="EMBL" id="QLOE01000004">
    <property type="protein sequence ID" value="RAO79099.1"/>
    <property type="molecule type" value="Genomic_DNA"/>
</dbReference>
<keyword evidence="3" id="KW-1185">Reference proteome</keyword>
<proteinExistence type="predicted"/>
<keyword evidence="1" id="KW-0472">Membrane</keyword>
<dbReference type="RefSeq" id="WP_112093787.1">
    <property type="nucleotide sequence ID" value="NZ_QLOE01000004.1"/>
</dbReference>
<name>A0A328PA42_9EURY</name>
<sequence>MERSYIVLSLAMIGILIMVMVAASIMQLRIAILAVIIFTLLVSFFFLGERVEKIETIAFWFVIIMFIITAAFISKGGGF</sequence>
<evidence type="ECO:0000256" key="1">
    <source>
        <dbReference type="SAM" id="Phobius"/>
    </source>
</evidence>
<protein>
    <submittedName>
        <fullName evidence="2">Uncharacterized protein</fullName>
    </submittedName>
</protein>
<feature type="transmembrane region" description="Helical" evidence="1">
    <location>
        <begin position="6"/>
        <end position="23"/>
    </location>
</feature>
<keyword evidence="1" id="KW-1133">Transmembrane helix</keyword>